<accession>A0A9X3EM43</accession>
<name>A0A9X3EM43_9GAMM</name>
<dbReference type="EMBL" id="JAPNOA010000024">
    <property type="protein sequence ID" value="MCY0965158.1"/>
    <property type="molecule type" value="Genomic_DNA"/>
</dbReference>
<evidence type="ECO:0000259" key="1">
    <source>
        <dbReference type="Pfam" id="PF01323"/>
    </source>
</evidence>
<dbReference type="Gene3D" id="3.40.30.10">
    <property type="entry name" value="Glutaredoxin"/>
    <property type="match status" value="1"/>
</dbReference>
<evidence type="ECO:0000313" key="3">
    <source>
        <dbReference type="Proteomes" id="UP001150830"/>
    </source>
</evidence>
<comment type="caution">
    <text evidence="2">The sequence shown here is derived from an EMBL/GenBank/DDBJ whole genome shotgun (WGS) entry which is preliminary data.</text>
</comment>
<dbReference type="Proteomes" id="UP001150830">
    <property type="component" value="Unassembled WGS sequence"/>
</dbReference>
<gene>
    <name evidence="2" type="ORF">OUO13_08175</name>
</gene>
<dbReference type="PANTHER" id="PTHR13887:SF41">
    <property type="entry name" value="THIOREDOXIN SUPERFAMILY PROTEIN"/>
    <property type="match status" value="1"/>
</dbReference>
<dbReference type="CDD" id="cd03024">
    <property type="entry name" value="DsbA_FrnE"/>
    <property type="match status" value="1"/>
</dbReference>
<dbReference type="AlphaFoldDB" id="A0A9X3EM43"/>
<dbReference type="InterPro" id="IPR001853">
    <property type="entry name" value="DSBA-like_thioredoxin_dom"/>
</dbReference>
<evidence type="ECO:0000313" key="2">
    <source>
        <dbReference type="EMBL" id="MCY0965158.1"/>
    </source>
</evidence>
<protein>
    <submittedName>
        <fullName evidence="2">DsbA family oxidoreductase</fullName>
    </submittedName>
</protein>
<sequence>MANPIRIDFVSDVVCPWCAIGVASLSRALEQLGDEVSAEIHFHPFELSPEMGKEGENVLEYLSAKYGSSHDQIRETWNTITERGGDVGFTFNFKNDSRKWNTFNAHRLLMWAGETSGAAQLALKMALLKAGFTDNRCLDDNSVLLELVAAAGLDVAAASGVLESDAFAEEVRQEEQEWQEMGVRSVPTMVFNRRYAVSGGQPPAALVQVLRKVASEPADQ</sequence>
<feature type="domain" description="DSBA-like thioredoxin" evidence="1">
    <location>
        <begin position="7"/>
        <end position="210"/>
    </location>
</feature>
<reference evidence="2" key="1">
    <citation type="submission" date="2022-11" db="EMBL/GenBank/DDBJ databases">
        <title>Parathalassolutuus dongxingensis gen. nov., sp. nov., a novel member of family Oceanospirillaceae isolated from a coastal shrimp pond in Guangxi, China.</title>
        <authorList>
            <person name="Chen H."/>
        </authorList>
    </citation>
    <scope>NUCLEOTIDE SEQUENCE</scope>
    <source>
        <strain evidence="2">G-43</strain>
    </source>
</reference>
<proteinExistence type="predicted"/>
<dbReference type="RefSeq" id="WP_283173373.1">
    <property type="nucleotide sequence ID" value="NZ_JAPNOA010000024.1"/>
</dbReference>
<keyword evidence="3" id="KW-1185">Reference proteome</keyword>
<dbReference type="InterPro" id="IPR036249">
    <property type="entry name" value="Thioredoxin-like_sf"/>
</dbReference>
<dbReference type="GO" id="GO:0016491">
    <property type="term" value="F:oxidoreductase activity"/>
    <property type="evidence" value="ECO:0007669"/>
    <property type="project" value="InterPro"/>
</dbReference>
<dbReference type="Pfam" id="PF01323">
    <property type="entry name" value="DSBA"/>
    <property type="match status" value="1"/>
</dbReference>
<dbReference type="SUPFAM" id="SSF52833">
    <property type="entry name" value="Thioredoxin-like"/>
    <property type="match status" value="1"/>
</dbReference>
<organism evidence="2 3">
    <name type="scientific">Parathalassolituus penaei</name>
    <dbReference type="NCBI Taxonomy" id="2997323"/>
    <lineage>
        <taxon>Bacteria</taxon>
        <taxon>Pseudomonadati</taxon>
        <taxon>Pseudomonadota</taxon>
        <taxon>Gammaproteobacteria</taxon>
        <taxon>Oceanospirillales</taxon>
        <taxon>Oceanospirillaceae</taxon>
        <taxon>Parathalassolituus</taxon>
    </lineage>
</organism>
<dbReference type="PANTHER" id="PTHR13887">
    <property type="entry name" value="GLUTATHIONE S-TRANSFERASE KAPPA"/>
    <property type="match status" value="1"/>
</dbReference>